<reference evidence="4" key="1">
    <citation type="submission" date="2016-11" db="EMBL/GenBank/DDBJ databases">
        <authorList>
            <person name="Varghese N."/>
            <person name="Submissions S."/>
        </authorList>
    </citation>
    <scope>NUCLEOTIDE SEQUENCE [LARGE SCALE GENOMIC DNA]</scope>
    <source>
        <strain evidence="4">DSM 100564</strain>
    </source>
</reference>
<dbReference type="NCBIfam" id="TIGR00369">
    <property type="entry name" value="unchar_dom_1"/>
    <property type="match status" value="1"/>
</dbReference>
<sequence length="139" mass="15219">MEMTPLDPRLDESPYALQKHLGFHLTHWGRDHARLELPIEHYLTNRAGLPHGGVYATLLDTVMGYAGSYTGDPDHKRLALTLSLTTNFLSRPKGHLLIAEGRKVGGGASSFFGEATIVDETGEVVARGSGAFKYRKTTL</sequence>
<accession>A0A1M6Q1E3</accession>
<dbReference type="RefSeq" id="WP_322788022.1">
    <property type="nucleotide sequence ID" value="NZ_FQZQ01000020.1"/>
</dbReference>
<dbReference type="InterPro" id="IPR029069">
    <property type="entry name" value="HotDog_dom_sf"/>
</dbReference>
<dbReference type="InterPro" id="IPR003736">
    <property type="entry name" value="PAAI_dom"/>
</dbReference>
<dbReference type="SUPFAM" id="SSF54637">
    <property type="entry name" value="Thioesterase/thiol ester dehydrase-isomerase"/>
    <property type="match status" value="1"/>
</dbReference>
<evidence type="ECO:0000313" key="3">
    <source>
        <dbReference type="EMBL" id="SHK13886.1"/>
    </source>
</evidence>
<dbReference type="STRING" id="1470563.SAMN05444000_1207"/>
<keyword evidence="4" id="KW-1185">Reference proteome</keyword>
<feature type="domain" description="Thioesterase" evidence="2">
    <location>
        <begin position="51"/>
        <end position="126"/>
    </location>
</feature>
<gene>
    <name evidence="3" type="ORF">SAMN05444000_1207</name>
</gene>
<dbReference type="Proteomes" id="UP000183982">
    <property type="component" value="Unassembled WGS sequence"/>
</dbReference>
<dbReference type="InterPro" id="IPR006683">
    <property type="entry name" value="Thioestr_dom"/>
</dbReference>
<dbReference type="Pfam" id="PF03061">
    <property type="entry name" value="4HBT"/>
    <property type="match status" value="1"/>
</dbReference>
<organism evidence="3 4">
    <name type="scientific">Shimia gijangensis</name>
    <dbReference type="NCBI Taxonomy" id="1470563"/>
    <lineage>
        <taxon>Bacteria</taxon>
        <taxon>Pseudomonadati</taxon>
        <taxon>Pseudomonadota</taxon>
        <taxon>Alphaproteobacteria</taxon>
        <taxon>Rhodobacterales</taxon>
        <taxon>Roseobacteraceae</taxon>
    </lineage>
</organism>
<proteinExistence type="predicted"/>
<dbReference type="Gene3D" id="3.10.129.10">
    <property type="entry name" value="Hotdog Thioesterase"/>
    <property type="match status" value="1"/>
</dbReference>
<dbReference type="CDD" id="cd03443">
    <property type="entry name" value="PaaI_thioesterase"/>
    <property type="match status" value="1"/>
</dbReference>
<dbReference type="AlphaFoldDB" id="A0A1M6Q1E3"/>
<protein>
    <submittedName>
        <fullName evidence="3">Uncharacterized domain 1-containing protein</fullName>
    </submittedName>
</protein>
<evidence type="ECO:0000256" key="1">
    <source>
        <dbReference type="ARBA" id="ARBA00022801"/>
    </source>
</evidence>
<keyword evidence="1" id="KW-0378">Hydrolase</keyword>
<dbReference type="EMBL" id="FQZQ01000020">
    <property type="protein sequence ID" value="SHK13886.1"/>
    <property type="molecule type" value="Genomic_DNA"/>
</dbReference>
<evidence type="ECO:0000313" key="4">
    <source>
        <dbReference type="Proteomes" id="UP000183982"/>
    </source>
</evidence>
<evidence type="ECO:0000259" key="2">
    <source>
        <dbReference type="Pfam" id="PF03061"/>
    </source>
</evidence>
<dbReference type="GO" id="GO:0016289">
    <property type="term" value="F:acyl-CoA hydrolase activity"/>
    <property type="evidence" value="ECO:0007669"/>
    <property type="project" value="UniProtKB-ARBA"/>
</dbReference>
<name>A0A1M6Q1E3_9RHOB</name>